<feature type="transmembrane region" description="Helical" evidence="1">
    <location>
        <begin position="110"/>
        <end position="129"/>
    </location>
</feature>
<keyword evidence="1" id="KW-0472">Membrane</keyword>
<keyword evidence="1" id="KW-0812">Transmembrane</keyword>
<feature type="transmembrane region" description="Helical" evidence="1">
    <location>
        <begin position="288"/>
        <end position="307"/>
    </location>
</feature>
<dbReference type="PANTHER" id="PTHR35007:SF1">
    <property type="entry name" value="PILUS ASSEMBLY PROTEIN"/>
    <property type="match status" value="1"/>
</dbReference>
<feature type="transmembrane region" description="Helical" evidence="1">
    <location>
        <begin position="83"/>
        <end position="104"/>
    </location>
</feature>
<dbReference type="AlphaFoldDB" id="A0A1W1CLK3"/>
<sequence>MSELQIYILLLFVMSFSASVLSYALYVEYKRSQYVNYIKDVISLQDDETQTLLQEKVLPKNNHSLLYRLDALMVLAGFKFPSYVFVSLVITFVLISGSVFSLFLKHWSGYAIGIPFGMIIFSMIINSIISSRKKRFNRSLSVSISVLVKMMKNGIGFEQALLKSVAVSGSELFKKQFSTFFQEKNTIGEVEAFDNLEKQVNSKELLIFALAIKIGRASGGQFSNTLEKVEETISYRKKMQEKVDVVTREGSVGSYIIVGIGIFLYFSLNGNFDGRLHEYFMESEYGRFQLLGIFMWIFIGMLVNNLITKVDK</sequence>
<name>A0A1W1CLK3_9ZZZZ</name>
<proteinExistence type="predicted"/>
<protein>
    <submittedName>
        <fullName evidence="2">Flp pilus assembly protein TadB</fullName>
    </submittedName>
</protein>
<organism evidence="2">
    <name type="scientific">hydrothermal vent metagenome</name>
    <dbReference type="NCBI Taxonomy" id="652676"/>
    <lineage>
        <taxon>unclassified sequences</taxon>
        <taxon>metagenomes</taxon>
        <taxon>ecological metagenomes</taxon>
    </lineage>
</organism>
<feature type="transmembrane region" description="Helical" evidence="1">
    <location>
        <begin position="245"/>
        <end position="268"/>
    </location>
</feature>
<feature type="transmembrane region" description="Helical" evidence="1">
    <location>
        <begin position="6"/>
        <end position="26"/>
    </location>
</feature>
<gene>
    <name evidence="2" type="ORF">MNB_SM-4-1233</name>
</gene>
<dbReference type="EMBL" id="FPHF01000092">
    <property type="protein sequence ID" value="SFV66696.1"/>
    <property type="molecule type" value="Genomic_DNA"/>
</dbReference>
<dbReference type="PANTHER" id="PTHR35007">
    <property type="entry name" value="INTEGRAL MEMBRANE PROTEIN-RELATED"/>
    <property type="match status" value="1"/>
</dbReference>
<reference evidence="2" key="1">
    <citation type="submission" date="2016-10" db="EMBL/GenBank/DDBJ databases">
        <authorList>
            <person name="de Groot N.N."/>
        </authorList>
    </citation>
    <scope>NUCLEOTIDE SEQUENCE</scope>
</reference>
<keyword evidence="1" id="KW-1133">Transmembrane helix</keyword>
<accession>A0A1W1CLK3</accession>
<evidence type="ECO:0000313" key="2">
    <source>
        <dbReference type="EMBL" id="SFV66696.1"/>
    </source>
</evidence>
<evidence type="ECO:0000256" key="1">
    <source>
        <dbReference type="SAM" id="Phobius"/>
    </source>
</evidence>